<comment type="caution">
    <text evidence="1">The sequence shown here is derived from an EMBL/GenBank/DDBJ whole genome shotgun (WGS) entry which is preliminary data.</text>
</comment>
<evidence type="ECO:0000313" key="2">
    <source>
        <dbReference type="Proteomes" id="UP001145087"/>
    </source>
</evidence>
<dbReference type="EMBL" id="JAPOHD010000009">
    <property type="protein sequence ID" value="MCY1719641.1"/>
    <property type="molecule type" value="Genomic_DNA"/>
</dbReference>
<protein>
    <submittedName>
        <fullName evidence="1">Uncharacterized protein</fullName>
    </submittedName>
</protein>
<organism evidence="1 2">
    <name type="scientific">Draconibacterium aestuarii</name>
    <dbReference type="NCBI Taxonomy" id="2998507"/>
    <lineage>
        <taxon>Bacteria</taxon>
        <taxon>Pseudomonadati</taxon>
        <taxon>Bacteroidota</taxon>
        <taxon>Bacteroidia</taxon>
        <taxon>Marinilabiliales</taxon>
        <taxon>Prolixibacteraceae</taxon>
        <taxon>Draconibacterium</taxon>
    </lineage>
</organism>
<reference evidence="1" key="1">
    <citation type="submission" date="2022-11" db="EMBL/GenBank/DDBJ databases">
        <title>Marilongibacter aestuarii gen. nov., sp. nov., isolated from tidal flat sediment.</title>
        <authorList>
            <person name="Jiayan W."/>
        </authorList>
    </citation>
    <scope>NUCLEOTIDE SEQUENCE</scope>
    <source>
        <strain evidence="1">Z1-6</strain>
    </source>
</reference>
<proteinExistence type="predicted"/>
<dbReference type="AlphaFoldDB" id="A0A9X3J5N4"/>
<evidence type="ECO:0000313" key="1">
    <source>
        <dbReference type="EMBL" id="MCY1719641.1"/>
    </source>
</evidence>
<gene>
    <name evidence="1" type="ORF">OU798_04770</name>
</gene>
<accession>A0A9X3J5N4</accession>
<keyword evidence="2" id="KW-1185">Reference proteome</keyword>
<name>A0A9X3J5N4_9BACT</name>
<dbReference type="Proteomes" id="UP001145087">
    <property type="component" value="Unassembled WGS sequence"/>
</dbReference>
<sequence length="81" mass="9283">MPTAELASPSTKNDHIHLCSYHNHLGSQLTRSVFQPAITSYLKFKGNMVIHANTQFDHRSIGVRNRYLVYLSQNPAYGFYQ</sequence>